<dbReference type="CDD" id="cd07840">
    <property type="entry name" value="STKc_CDK9_like"/>
    <property type="match status" value="1"/>
</dbReference>
<dbReference type="Pfam" id="PF13041">
    <property type="entry name" value="PPR_2"/>
    <property type="match status" value="2"/>
</dbReference>
<name>A0A9R0TPH1_TRITD</name>
<keyword evidence="3" id="KW-0677">Repeat</keyword>
<evidence type="ECO:0000256" key="7">
    <source>
        <dbReference type="ARBA" id="ARBA00022946"/>
    </source>
</evidence>
<feature type="compositionally biased region" description="Basic and acidic residues" evidence="10">
    <location>
        <begin position="1094"/>
        <end position="1108"/>
    </location>
</feature>
<dbReference type="InterPro" id="IPR017441">
    <property type="entry name" value="Protein_kinase_ATP_BS"/>
</dbReference>
<dbReference type="InterPro" id="IPR008271">
    <property type="entry name" value="Ser/Thr_kinase_AS"/>
</dbReference>
<evidence type="ECO:0000256" key="8">
    <source>
        <dbReference type="PROSITE-ProRule" id="PRU00708"/>
    </source>
</evidence>
<evidence type="ECO:0000256" key="3">
    <source>
        <dbReference type="ARBA" id="ARBA00022737"/>
    </source>
</evidence>
<feature type="binding site" evidence="9">
    <location>
        <position position="820"/>
    </location>
    <ligand>
        <name>ATP</name>
        <dbReference type="ChEBI" id="CHEBI:30616"/>
    </ligand>
</feature>
<evidence type="ECO:0000256" key="4">
    <source>
        <dbReference type="ARBA" id="ARBA00022741"/>
    </source>
</evidence>
<reference evidence="12 13" key="1">
    <citation type="submission" date="2017-09" db="EMBL/GenBank/DDBJ databases">
        <authorList>
            <consortium name="International Durum Wheat Genome Sequencing Consortium (IDWGSC)"/>
            <person name="Milanesi L."/>
        </authorList>
    </citation>
    <scope>NUCLEOTIDE SEQUENCE [LARGE SCALE GENOMIC DNA]</scope>
    <source>
        <strain evidence="13">cv. Svevo</strain>
    </source>
</reference>
<proteinExistence type="predicted"/>
<evidence type="ECO:0000256" key="10">
    <source>
        <dbReference type="SAM" id="MobiDB-lite"/>
    </source>
</evidence>
<evidence type="ECO:0000256" key="2">
    <source>
        <dbReference type="ARBA" id="ARBA00022679"/>
    </source>
</evidence>
<protein>
    <recommendedName>
        <fullName evidence="11">Protein kinase domain-containing protein</fullName>
    </recommendedName>
</protein>
<evidence type="ECO:0000313" key="12">
    <source>
        <dbReference type="EMBL" id="VAI14922.1"/>
    </source>
</evidence>
<feature type="region of interest" description="Disordered" evidence="10">
    <location>
        <begin position="1299"/>
        <end position="1340"/>
    </location>
</feature>
<dbReference type="Gene3D" id="3.30.200.20">
    <property type="entry name" value="Phosphorylase Kinase, domain 1"/>
    <property type="match status" value="1"/>
</dbReference>
<dbReference type="PANTHER" id="PTHR47926">
    <property type="entry name" value="PENTATRICOPEPTIDE REPEAT-CONTAINING PROTEIN"/>
    <property type="match status" value="1"/>
</dbReference>
<organism evidence="12 13">
    <name type="scientific">Triticum turgidum subsp. durum</name>
    <name type="common">Durum wheat</name>
    <name type="synonym">Triticum durum</name>
    <dbReference type="NCBI Taxonomy" id="4567"/>
    <lineage>
        <taxon>Eukaryota</taxon>
        <taxon>Viridiplantae</taxon>
        <taxon>Streptophyta</taxon>
        <taxon>Embryophyta</taxon>
        <taxon>Tracheophyta</taxon>
        <taxon>Spermatophyta</taxon>
        <taxon>Magnoliopsida</taxon>
        <taxon>Liliopsida</taxon>
        <taxon>Poales</taxon>
        <taxon>Poaceae</taxon>
        <taxon>BOP clade</taxon>
        <taxon>Pooideae</taxon>
        <taxon>Triticodae</taxon>
        <taxon>Triticeae</taxon>
        <taxon>Triticinae</taxon>
        <taxon>Triticum</taxon>
    </lineage>
</organism>
<dbReference type="GO" id="GO:0004674">
    <property type="term" value="F:protein serine/threonine kinase activity"/>
    <property type="evidence" value="ECO:0007669"/>
    <property type="project" value="UniProtKB-KW"/>
</dbReference>
<dbReference type="Gene3D" id="1.25.40.10">
    <property type="entry name" value="Tetratricopeptide repeat domain"/>
    <property type="match status" value="5"/>
</dbReference>
<dbReference type="NCBIfam" id="TIGR00756">
    <property type="entry name" value="PPR"/>
    <property type="match status" value="3"/>
</dbReference>
<dbReference type="SUPFAM" id="SSF56112">
    <property type="entry name" value="Protein kinase-like (PK-like)"/>
    <property type="match status" value="1"/>
</dbReference>
<evidence type="ECO:0000256" key="6">
    <source>
        <dbReference type="ARBA" id="ARBA00022840"/>
    </source>
</evidence>
<dbReference type="FunFam" id="1.25.40.10:FF:000951">
    <property type="entry name" value="Pentatricopeptide repeat-containing protein, chloroplastic"/>
    <property type="match status" value="1"/>
</dbReference>
<feature type="repeat" description="PPR" evidence="8">
    <location>
        <begin position="370"/>
        <end position="404"/>
    </location>
</feature>
<accession>A0A9R0TPH1</accession>
<dbReference type="FunFam" id="3.30.200.20:FF:000021">
    <property type="entry name" value="probable serine/threonine-protein kinase At1g54610"/>
    <property type="match status" value="1"/>
</dbReference>
<keyword evidence="2" id="KW-0808">Transferase</keyword>
<dbReference type="Gene3D" id="1.10.510.10">
    <property type="entry name" value="Transferase(Phosphotransferase) domain 1"/>
    <property type="match status" value="1"/>
</dbReference>
<dbReference type="InterPro" id="IPR011990">
    <property type="entry name" value="TPR-like_helical_dom_sf"/>
</dbReference>
<feature type="region of interest" description="Disordered" evidence="10">
    <location>
        <begin position="1094"/>
        <end position="1157"/>
    </location>
</feature>
<keyword evidence="6 9" id="KW-0067">ATP-binding</keyword>
<feature type="compositionally biased region" description="Basic and acidic residues" evidence="10">
    <location>
        <begin position="755"/>
        <end position="770"/>
    </location>
</feature>
<dbReference type="Pfam" id="PF01535">
    <property type="entry name" value="PPR"/>
    <property type="match status" value="3"/>
</dbReference>
<gene>
    <name evidence="12" type="ORF">TRITD_5Av1G074140</name>
</gene>
<sequence length="1340" mass="147069">MAIAMASTSSPVAALKHPHFLDSKALKSLKRARTRSCALADADAAAAAPRTFQAELRPDSKNAPALSAEIRRLVRAGRLRSALCLLDHLSHRGVPASPSAFTALLSACRSLAHARQIHAHLRVHGLDSNEFLLARLVEVYLAVGAAEEARQVLGGLPRASAFSWNALLHGHVRRGRREAGDAVAGGFVEMRAAGANANEYTYGCVLKSISGSARPSMVMATATHAMLVKNAFAGAPGMLMTGLMDVYFRCGKVKLAMMVFEEMPERDVVAWGAVISGFAHKGLKREALEHFRWMVENGVKVNSVVLTSIVPVIGDIRARNLGREIHGLVLKKFPDRKDVAKVHAGLVDMYCKCGDMVSGRRVFYSTKKRNAVSWTALMSGYASNGRPDQALRCIVWMQQEGIRPDLVAVGTVLPVCTKLRALSEGKEIHAYALRRWFLPNVSLCTSLITLYGTCCHLEYSRRVFHAMDKKTVRAWTALVDAYLKNRDSSTAIEVFRSMLLSNRRPDAVAITRILSACSDIGALQLGKEVHGQVLKLRMEPLPLVAAELVNMYGRCGDLKAAQRVFNRTDSKGSLTCTAIIEAYAINQRHKEALDLFSWMLSNNFAPTIVTFNVVLRICDAAGLHDEALEIFDSMVQGYNLEASEENYDCIISLLTSAGRTAEAQRFADLKAALFSSPAPFLDFEQQEKQIDTRFLVLVIGMCLYTKLKFSVFSCLPKILARKTAKIGLDLIHLFKKASHVLMGCLCSKGAKDHADATSENREPSSKDDPKTASGTNDGSKVMPYAGEKVVVAFDARIGQGTYSIVYKARDLETGKIVALKKVRFVNMDPESVRFMAREIHILRRLDHPNIIKLEGIVTSRVSQSLYLVFEYMEHDLSGLIASPGLKLTESQVIKCFVQQLLHGLDHCHKNGVLHRDIKGSNLLIDSNGVLKIADFGLATSFDPDNPQPLTSRVVTLWYRPPELLLGSTEYGVAVDMWSTGCIVAELFAGKPIMPGRTEVEQIHKIFKLCGSPMDDYCKKSKVPETAMFKPQQQYRRCVAETFKDFPPSTVVLIDSLLSLEPEVRGTASSALQSDFFKTKPLACDPSSLPKLPASKEYDVRLRQEEERRQRKAALGGRGAECSKPGNENHVTSPAVNGAAESKEHAHASSKSNSVKFYPEDSVPGFRVEPRPLPTTVQVPGFGSTWNMGGYTDHPTTPGCACSSVHVANSSTSRTKASSHSHIPQFCTTDLRNAVEVTYQNQPPDRPASSHNKNPLEVQDAMISVLLLREVLRIYILSSHMARTIAFLWSEPWKEAQEDPPLGAIGAAGREYRGHAQGAREAHPRGGAQGTARQDEQVASS</sequence>
<dbReference type="Proteomes" id="UP000324705">
    <property type="component" value="Chromosome 5A"/>
</dbReference>
<dbReference type="PROSITE" id="PS00108">
    <property type="entry name" value="PROTEIN_KINASE_ST"/>
    <property type="match status" value="1"/>
</dbReference>
<dbReference type="GO" id="GO:0003723">
    <property type="term" value="F:RNA binding"/>
    <property type="evidence" value="ECO:0007669"/>
    <property type="project" value="InterPro"/>
</dbReference>
<dbReference type="PANTHER" id="PTHR47926:SF354">
    <property type="entry name" value="REPEAT (PPR-LIKE) SUPERFAMILY PROTEIN, PUTATIVE-RELATED"/>
    <property type="match status" value="1"/>
</dbReference>
<keyword evidence="7" id="KW-0809">Transit peptide</keyword>
<dbReference type="Gramene" id="TRITD5Av1G074140.1">
    <property type="protein sequence ID" value="TRITD5Av1G074140.1"/>
    <property type="gene ID" value="TRITD5Av1G074140"/>
</dbReference>
<feature type="repeat" description="PPR" evidence="8">
    <location>
        <begin position="471"/>
        <end position="505"/>
    </location>
</feature>
<dbReference type="InterPro" id="IPR046960">
    <property type="entry name" value="PPR_At4g14850-like_plant"/>
</dbReference>
<dbReference type="FunFam" id="1.10.510.10:FF:000043">
    <property type="entry name" value="probable serine/threonine-protein kinase At1g54610"/>
    <property type="match status" value="1"/>
</dbReference>
<dbReference type="InterPro" id="IPR000719">
    <property type="entry name" value="Prot_kinase_dom"/>
</dbReference>
<keyword evidence="4 9" id="KW-0547">Nucleotide-binding</keyword>
<dbReference type="InterPro" id="IPR011009">
    <property type="entry name" value="Kinase-like_dom_sf"/>
</dbReference>
<feature type="repeat" description="PPR" evidence="8">
    <location>
        <begin position="607"/>
        <end position="637"/>
    </location>
</feature>
<dbReference type="FunFam" id="1.25.40.10:FF:000447">
    <property type="entry name" value="Pentatricopeptide repeat-containing protein chloroplastic"/>
    <property type="match status" value="1"/>
</dbReference>
<dbReference type="PROSITE" id="PS51375">
    <property type="entry name" value="PPR"/>
    <property type="match status" value="5"/>
</dbReference>
<dbReference type="SMART" id="SM00220">
    <property type="entry name" value="S_TKc"/>
    <property type="match status" value="1"/>
</dbReference>
<dbReference type="Pfam" id="PF00069">
    <property type="entry name" value="Pkinase"/>
    <property type="match status" value="1"/>
</dbReference>
<feature type="region of interest" description="Disordered" evidence="10">
    <location>
        <begin position="755"/>
        <end position="779"/>
    </location>
</feature>
<dbReference type="InterPro" id="IPR002885">
    <property type="entry name" value="PPR_rpt"/>
</dbReference>
<evidence type="ECO:0000256" key="1">
    <source>
        <dbReference type="ARBA" id="ARBA00022527"/>
    </source>
</evidence>
<dbReference type="PROSITE" id="PS00107">
    <property type="entry name" value="PROTEIN_KINASE_ATP"/>
    <property type="match status" value="1"/>
</dbReference>
<dbReference type="GO" id="GO:0005524">
    <property type="term" value="F:ATP binding"/>
    <property type="evidence" value="ECO:0007669"/>
    <property type="project" value="UniProtKB-UniRule"/>
</dbReference>
<evidence type="ECO:0000256" key="9">
    <source>
        <dbReference type="PROSITE-ProRule" id="PRU10141"/>
    </source>
</evidence>
<feature type="domain" description="Protein kinase" evidence="11">
    <location>
        <begin position="791"/>
        <end position="1076"/>
    </location>
</feature>
<evidence type="ECO:0000313" key="13">
    <source>
        <dbReference type="Proteomes" id="UP000324705"/>
    </source>
</evidence>
<keyword evidence="5" id="KW-0418">Kinase</keyword>
<evidence type="ECO:0000256" key="5">
    <source>
        <dbReference type="ARBA" id="ARBA00022777"/>
    </source>
</evidence>
<dbReference type="EMBL" id="LT934119">
    <property type="protein sequence ID" value="VAI14922.1"/>
    <property type="molecule type" value="Genomic_DNA"/>
</dbReference>
<evidence type="ECO:0000259" key="11">
    <source>
        <dbReference type="PROSITE" id="PS50011"/>
    </source>
</evidence>
<dbReference type="PROSITE" id="PS50011">
    <property type="entry name" value="PROTEIN_KINASE_DOM"/>
    <property type="match status" value="1"/>
</dbReference>
<keyword evidence="13" id="KW-1185">Reference proteome</keyword>
<dbReference type="FunFam" id="1.25.40.10:FF:001058">
    <property type="entry name" value="Pentatricopeptide repeat-containing protein chloroplastic"/>
    <property type="match status" value="1"/>
</dbReference>
<feature type="repeat" description="PPR" evidence="8">
    <location>
        <begin position="267"/>
        <end position="301"/>
    </location>
</feature>
<feature type="repeat" description="PPR" evidence="8">
    <location>
        <begin position="572"/>
        <end position="606"/>
    </location>
</feature>
<keyword evidence="1" id="KW-0723">Serine/threonine-protein kinase</keyword>
<feature type="compositionally biased region" description="Basic and acidic residues" evidence="10">
    <location>
        <begin position="1309"/>
        <end position="1323"/>
    </location>
</feature>
<dbReference type="GO" id="GO:0009451">
    <property type="term" value="P:RNA modification"/>
    <property type="evidence" value="ECO:0007669"/>
    <property type="project" value="InterPro"/>
</dbReference>